<comment type="caution">
    <text evidence="1">The sequence shown here is derived from an EMBL/GenBank/DDBJ whole genome shotgun (WGS) entry which is preliminary data.</text>
</comment>
<name>A0A699Z6S1_HAELA</name>
<proteinExistence type="predicted"/>
<dbReference type="InterPro" id="IPR020103">
    <property type="entry name" value="PsdUridine_synth_cat_dom_sf"/>
</dbReference>
<keyword evidence="2" id="KW-1185">Reference proteome</keyword>
<evidence type="ECO:0000313" key="1">
    <source>
        <dbReference type="EMBL" id="GFH14839.1"/>
    </source>
</evidence>
<protein>
    <submittedName>
        <fullName evidence="1">Uncharacterized protein</fullName>
    </submittedName>
</protein>
<dbReference type="Gene3D" id="3.30.2350.10">
    <property type="entry name" value="Pseudouridine synthase"/>
    <property type="match status" value="1"/>
</dbReference>
<dbReference type="SUPFAM" id="SSF55120">
    <property type="entry name" value="Pseudouridine synthase"/>
    <property type="match status" value="1"/>
</dbReference>
<dbReference type="GO" id="GO:0009982">
    <property type="term" value="F:pseudouridine synthase activity"/>
    <property type="evidence" value="ECO:0007669"/>
    <property type="project" value="InterPro"/>
</dbReference>
<dbReference type="GO" id="GO:0001522">
    <property type="term" value="P:pseudouridine synthesis"/>
    <property type="evidence" value="ECO:0007669"/>
    <property type="project" value="InterPro"/>
</dbReference>
<dbReference type="Proteomes" id="UP000485058">
    <property type="component" value="Unassembled WGS sequence"/>
</dbReference>
<dbReference type="GO" id="GO:0003723">
    <property type="term" value="F:RNA binding"/>
    <property type="evidence" value="ECO:0007669"/>
    <property type="project" value="InterPro"/>
</dbReference>
<accession>A0A699Z6S1</accession>
<gene>
    <name evidence="1" type="ORF">HaLaN_10962</name>
</gene>
<evidence type="ECO:0000313" key="2">
    <source>
        <dbReference type="Proteomes" id="UP000485058"/>
    </source>
</evidence>
<reference evidence="1 2" key="1">
    <citation type="submission" date="2020-02" db="EMBL/GenBank/DDBJ databases">
        <title>Draft genome sequence of Haematococcus lacustris strain NIES-144.</title>
        <authorList>
            <person name="Morimoto D."/>
            <person name="Nakagawa S."/>
            <person name="Yoshida T."/>
            <person name="Sawayama S."/>
        </authorList>
    </citation>
    <scope>NUCLEOTIDE SEQUENCE [LARGE SCALE GENOMIC DNA]</scope>
    <source>
        <strain evidence="1 2">NIES-144</strain>
    </source>
</reference>
<organism evidence="1 2">
    <name type="scientific">Haematococcus lacustris</name>
    <name type="common">Green alga</name>
    <name type="synonym">Haematococcus pluvialis</name>
    <dbReference type="NCBI Taxonomy" id="44745"/>
    <lineage>
        <taxon>Eukaryota</taxon>
        <taxon>Viridiplantae</taxon>
        <taxon>Chlorophyta</taxon>
        <taxon>core chlorophytes</taxon>
        <taxon>Chlorophyceae</taxon>
        <taxon>CS clade</taxon>
        <taxon>Chlamydomonadales</taxon>
        <taxon>Haematococcaceae</taxon>
        <taxon>Haematococcus</taxon>
    </lineage>
</organism>
<dbReference type="AlphaFoldDB" id="A0A699Z6S1"/>
<sequence>MLYYLASMPGHEGGVDTLPVRHLAESLGCPILGDTRYRSTTRRQFTHPVTQQQVVLEVPEPPYFLQLKAVEAGQQLGEAGEAGRGGEGWAAAGEVMKVGQQQGEGGGAAIAFMS</sequence>
<dbReference type="EMBL" id="BLLF01000772">
    <property type="protein sequence ID" value="GFH14839.1"/>
    <property type="molecule type" value="Genomic_DNA"/>
</dbReference>